<comment type="caution">
    <text evidence="1">The sequence shown here is derived from an EMBL/GenBank/DDBJ whole genome shotgun (WGS) entry which is preliminary data.</text>
</comment>
<dbReference type="EMBL" id="NOWF01000001">
    <property type="protein sequence ID" value="OYD09696.1"/>
    <property type="molecule type" value="Genomic_DNA"/>
</dbReference>
<reference evidence="1 2" key="1">
    <citation type="submission" date="2017-07" db="EMBL/GenBank/DDBJ databases">
        <title>The genome sequence of Paludifilum halophilum highlights mechanisms for microbial adaptation to high salt environemnts.</title>
        <authorList>
            <person name="Belbahri L."/>
        </authorList>
    </citation>
    <scope>NUCLEOTIDE SEQUENCE [LARGE SCALE GENOMIC DNA]</scope>
    <source>
        <strain evidence="1 2">DSM 102817</strain>
    </source>
</reference>
<dbReference type="InterPro" id="IPR011697">
    <property type="entry name" value="Peptidase_C26"/>
</dbReference>
<proteinExistence type="predicted"/>
<dbReference type="OrthoDB" id="9813383at2"/>
<accession>A0A235BBP7</accession>
<dbReference type="InterPro" id="IPR044668">
    <property type="entry name" value="PuuD-like"/>
</dbReference>
<sequence length="255" mass="28409">MGKKPLIGITGYHVRGEEGYGGSFRGLPGQGFSIVGHDYIHAVEQVGGVAVGIPVGSRRDCRTLLEGLDGLVLSGGEDIDPSLYGERPDMRCWQLAPERDRFELTLIADAIRLQKPVLAICRGMQLFNIHFGGTLYKDVTDVASDAFSHQFNRAPRWYLAHRVWLLHPILTELFGKEKTETNSYHHQVVKEPGEGLVVSAAAEDGVVEGLYHPDHPNILAVQWHPETMAVEYKEGLLPFRWLMEQIEGEGGREDE</sequence>
<organism evidence="1 2">
    <name type="scientific">Paludifilum halophilum</name>
    <dbReference type="NCBI Taxonomy" id="1642702"/>
    <lineage>
        <taxon>Bacteria</taxon>
        <taxon>Bacillati</taxon>
        <taxon>Bacillota</taxon>
        <taxon>Bacilli</taxon>
        <taxon>Bacillales</taxon>
        <taxon>Thermoactinomycetaceae</taxon>
        <taxon>Paludifilum</taxon>
    </lineage>
</organism>
<evidence type="ECO:0000313" key="2">
    <source>
        <dbReference type="Proteomes" id="UP000215459"/>
    </source>
</evidence>
<dbReference type="RefSeq" id="WP_094262796.1">
    <property type="nucleotide sequence ID" value="NZ_NOWF01000001.1"/>
</dbReference>
<dbReference type="SUPFAM" id="SSF52317">
    <property type="entry name" value="Class I glutamine amidotransferase-like"/>
    <property type="match status" value="1"/>
</dbReference>
<dbReference type="Proteomes" id="UP000215459">
    <property type="component" value="Unassembled WGS sequence"/>
</dbReference>
<dbReference type="Pfam" id="PF07722">
    <property type="entry name" value="Peptidase_C26"/>
    <property type="match status" value="1"/>
</dbReference>
<name>A0A235BBP7_9BACL</name>
<dbReference type="AlphaFoldDB" id="A0A235BBP7"/>
<dbReference type="GO" id="GO:0005829">
    <property type="term" value="C:cytosol"/>
    <property type="evidence" value="ECO:0007669"/>
    <property type="project" value="TreeGrafter"/>
</dbReference>
<dbReference type="PROSITE" id="PS51273">
    <property type="entry name" value="GATASE_TYPE_1"/>
    <property type="match status" value="1"/>
</dbReference>
<dbReference type="GO" id="GO:0016811">
    <property type="term" value="F:hydrolase activity, acting on carbon-nitrogen (but not peptide) bonds, in linear amides"/>
    <property type="evidence" value="ECO:0007669"/>
    <property type="project" value="InterPro"/>
</dbReference>
<keyword evidence="2" id="KW-1185">Reference proteome</keyword>
<evidence type="ECO:0000313" key="1">
    <source>
        <dbReference type="EMBL" id="OYD09696.1"/>
    </source>
</evidence>
<dbReference type="CDD" id="cd01745">
    <property type="entry name" value="GATase1_2"/>
    <property type="match status" value="1"/>
</dbReference>
<dbReference type="Gene3D" id="3.40.50.880">
    <property type="match status" value="1"/>
</dbReference>
<protein>
    <submittedName>
        <fullName evidence="1">Uncharacterized protein</fullName>
    </submittedName>
</protein>
<dbReference type="InterPro" id="IPR029062">
    <property type="entry name" value="Class_I_gatase-like"/>
</dbReference>
<dbReference type="PANTHER" id="PTHR43235:SF1">
    <property type="entry name" value="GLUTAMINE AMIDOTRANSFERASE PB2B2.05-RELATED"/>
    <property type="match status" value="1"/>
</dbReference>
<gene>
    <name evidence="1" type="ORF">CHM34_01450</name>
</gene>
<dbReference type="PANTHER" id="PTHR43235">
    <property type="entry name" value="GLUTAMINE AMIDOTRANSFERASE PB2B2.05-RELATED"/>
    <property type="match status" value="1"/>
</dbReference>